<dbReference type="GO" id="GO:0035591">
    <property type="term" value="F:signaling adaptor activity"/>
    <property type="evidence" value="ECO:0007669"/>
    <property type="project" value="TreeGrafter"/>
</dbReference>
<feature type="domain" description="Secretion system C-terminal sorting" evidence="4">
    <location>
        <begin position="377"/>
        <end position="446"/>
    </location>
</feature>
<dbReference type="InterPro" id="IPR032675">
    <property type="entry name" value="LRR_dom_sf"/>
</dbReference>
<dbReference type="AlphaFoldDB" id="A0A316DR43"/>
<name>A0A316DR43_9FLAO</name>
<dbReference type="Pfam" id="PF18962">
    <property type="entry name" value="Por_Secre_tail"/>
    <property type="match status" value="1"/>
</dbReference>
<dbReference type="OrthoDB" id="8901262at2"/>
<keyword evidence="2" id="KW-0732">Signal</keyword>
<dbReference type="PANTHER" id="PTHR47566">
    <property type="match status" value="1"/>
</dbReference>
<gene>
    <name evidence="5" type="ORF">LX78_01272</name>
</gene>
<evidence type="ECO:0000256" key="2">
    <source>
        <dbReference type="ARBA" id="ARBA00022729"/>
    </source>
</evidence>
<dbReference type="Gene3D" id="3.80.10.10">
    <property type="entry name" value="Ribonuclease Inhibitor"/>
    <property type="match status" value="1"/>
</dbReference>
<evidence type="ECO:0000313" key="5">
    <source>
        <dbReference type="EMBL" id="PWK19922.1"/>
    </source>
</evidence>
<dbReference type="InterPro" id="IPR052574">
    <property type="entry name" value="CDIRP"/>
</dbReference>
<dbReference type="InterPro" id="IPR026444">
    <property type="entry name" value="Secre_tail"/>
</dbReference>
<keyword evidence="1" id="KW-0433">Leucine-rich repeat</keyword>
<dbReference type="InterPro" id="IPR001611">
    <property type="entry name" value="Leu-rich_rpt"/>
</dbReference>
<organism evidence="5 6">
    <name type="scientific">Xanthomarina spongicola</name>
    <dbReference type="NCBI Taxonomy" id="570520"/>
    <lineage>
        <taxon>Bacteria</taxon>
        <taxon>Pseudomonadati</taxon>
        <taxon>Bacteroidota</taxon>
        <taxon>Flavobacteriia</taxon>
        <taxon>Flavobacteriales</taxon>
        <taxon>Flavobacteriaceae</taxon>
        <taxon>Xanthomarina</taxon>
    </lineage>
</organism>
<sequence length="447" mass="50195">MQPTSKSIYKRIFILTLFISVFFHCQSYSQTTNILDSNFEQALVNLNIDTNGLNGNILNSDADSVLNLDVSENFIQNLTGIEAFSNLKTLDCSKNNLNSIDISNNIQLEELNANDNQLNTINVSSNVKLELLSLSSNQLTTINLYNNPYLENLSVDLNNLISLDVTNNLQLEYLGCYSNNLSVIDLTNNTLLKHVFINFNNLSNLDLSQNTILRTLSCSSNNFTELNLLNNSDLNYFDCRDNNLTDLDLSNNSNLKRLFFSNNHLTEIDLTNLSDLLLIFASDNNISTLDISNNLDLRWIKFDKNNLSSVDFRNGNNSHISEFTMTENSNLNCIFVDDAEASYLETWLIDDASAFVENESDCEALTVEEEPKFGFNMFPNPATNMVSVTIDTQLASLDIYSIKGQVIISQPLSFGKNNIQLEALSSGMYLVKITSANQSETNKLLIH</sequence>
<evidence type="ECO:0000259" key="4">
    <source>
        <dbReference type="Pfam" id="PF18962"/>
    </source>
</evidence>
<comment type="caution">
    <text evidence="5">The sequence shown here is derived from an EMBL/GenBank/DDBJ whole genome shotgun (WGS) entry which is preliminary data.</text>
</comment>
<accession>A0A316DR43</accession>
<dbReference type="PANTHER" id="PTHR47566:SF1">
    <property type="entry name" value="PROTEIN NUD1"/>
    <property type="match status" value="1"/>
</dbReference>
<dbReference type="Proteomes" id="UP000245430">
    <property type="component" value="Unassembled WGS sequence"/>
</dbReference>
<keyword evidence="3" id="KW-0677">Repeat</keyword>
<dbReference type="RefSeq" id="WP_109681785.1">
    <property type="nucleotide sequence ID" value="NZ_QGGP01000002.1"/>
</dbReference>
<dbReference type="EMBL" id="QGGP01000002">
    <property type="protein sequence ID" value="PWK19922.1"/>
    <property type="molecule type" value="Genomic_DNA"/>
</dbReference>
<evidence type="ECO:0000313" key="6">
    <source>
        <dbReference type="Proteomes" id="UP000245430"/>
    </source>
</evidence>
<keyword evidence="6" id="KW-1185">Reference proteome</keyword>
<proteinExistence type="predicted"/>
<dbReference type="NCBIfam" id="TIGR04183">
    <property type="entry name" value="Por_Secre_tail"/>
    <property type="match status" value="1"/>
</dbReference>
<reference evidence="5 6" key="1">
    <citation type="submission" date="2018-05" db="EMBL/GenBank/DDBJ databases">
        <title>Genomic Encyclopedia of Archaeal and Bacterial Type Strains, Phase II (KMG-II): from individual species to whole genera.</title>
        <authorList>
            <person name="Goeker M."/>
        </authorList>
    </citation>
    <scope>NUCLEOTIDE SEQUENCE [LARGE SCALE GENOMIC DNA]</scope>
    <source>
        <strain evidence="5 6">DSM 22637</strain>
    </source>
</reference>
<evidence type="ECO:0000256" key="1">
    <source>
        <dbReference type="ARBA" id="ARBA00022614"/>
    </source>
</evidence>
<dbReference type="SUPFAM" id="SSF52058">
    <property type="entry name" value="L domain-like"/>
    <property type="match status" value="1"/>
</dbReference>
<dbReference type="PROSITE" id="PS51450">
    <property type="entry name" value="LRR"/>
    <property type="match status" value="1"/>
</dbReference>
<protein>
    <submittedName>
        <fullName evidence="5">Putative secreted protein (Por secretion system target)</fullName>
    </submittedName>
</protein>
<evidence type="ECO:0000256" key="3">
    <source>
        <dbReference type="ARBA" id="ARBA00022737"/>
    </source>
</evidence>